<evidence type="ECO:0000256" key="1">
    <source>
        <dbReference type="ARBA" id="ARBA00023002"/>
    </source>
</evidence>
<gene>
    <name evidence="5" type="ORF">DCAR_0100272</name>
</gene>
<dbReference type="Proteomes" id="UP000077755">
    <property type="component" value="Chromosome 1"/>
</dbReference>
<keyword evidence="6" id="KW-1185">Reference proteome</keyword>
<dbReference type="SUPFAM" id="SSF51905">
    <property type="entry name" value="FAD/NAD(P)-binding domain"/>
    <property type="match status" value="1"/>
</dbReference>
<accession>A0AAF0W002</accession>
<dbReference type="GO" id="GO:0005737">
    <property type="term" value="C:cytoplasm"/>
    <property type="evidence" value="ECO:0007669"/>
    <property type="project" value="TreeGrafter"/>
</dbReference>
<dbReference type="PANTHER" id="PTHR13847:SF287">
    <property type="entry name" value="FAD-DEPENDENT OXIDOREDUCTASE DOMAIN-CONTAINING PROTEIN 1"/>
    <property type="match status" value="1"/>
</dbReference>
<dbReference type="EMBL" id="CP093343">
    <property type="protein sequence ID" value="WOG81127.1"/>
    <property type="molecule type" value="Genomic_DNA"/>
</dbReference>
<proteinExistence type="predicted"/>
<dbReference type="GO" id="GO:0016491">
    <property type="term" value="F:oxidoreductase activity"/>
    <property type="evidence" value="ECO:0007669"/>
    <property type="project" value="UniProtKB-KW"/>
</dbReference>
<dbReference type="PANTHER" id="PTHR13847">
    <property type="entry name" value="SARCOSINE DEHYDROGENASE-RELATED"/>
    <property type="match status" value="1"/>
</dbReference>
<protein>
    <recommendedName>
        <fullName evidence="2">FAD-dependent oxidoreductase domain-containing protein 1</fullName>
    </recommendedName>
</protein>
<evidence type="ECO:0000259" key="4">
    <source>
        <dbReference type="Pfam" id="PF01266"/>
    </source>
</evidence>
<keyword evidence="1" id="KW-0560">Oxidoreductase</keyword>
<dbReference type="Gene3D" id="3.30.9.10">
    <property type="entry name" value="D-Amino Acid Oxidase, subunit A, domain 2"/>
    <property type="match status" value="1"/>
</dbReference>
<dbReference type="Gene3D" id="3.50.50.60">
    <property type="entry name" value="FAD/NAD(P)-binding domain"/>
    <property type="match status" value="1"/>
</dbReference>
<dbReference type="Pfam" id="PF01266">
    <property type="entry name" value="DAO"/>
    <property type="match status" value="1"/>
</dbReference>
<dbReference type="InterPro" id="IPR036188">
    <property type="entry name" value="FAD/NAD-bd_sf"/>
</dbReference>
<dbReference type="AlphaFoldDB" id="A0AAF0W002"/>
<reference evidence="5" key="1">
    <citation type="journal article" date="2016" name="Nat. Genet.">
        <title>A high-quality carrot genome assembly provides new insights into carotenoid accumulation and asterid genome evolution.</title>
        <authorList>
            <person name="Iorizzo M."/>
            <person name="Ellison S."/>
            <person name="Senalik D."/>
            <person name="Zeng P."/>
            <person name="Satapoomin P."/>
            <person name="Huang J."/>
            <person name="Bowman M."/>
            <person name="Iovene M."/>
            <person name="Sanseverino W."/>
            <person name="Cavagnaro P."/>
            <person name="Yildiz M."/>
            <person name="Macko-Podgorni A."/>
            <person name="Moranska E."/>
            <person name="Grzebelus E."/>
            <person name="Grzebelus D."/>
            <person name="Ashrafi H."/>
            <person name="Zheng Z."/>
            <person name="Cheng S."/>
            <person name="Spooner D."/>
            <person name="Van Deynze A."/>
            <person name="Simon P."/>
        </authorList>
    </citation>
    <scope>NUCLEOTIDE SEQUENCE</scope>
    <source>
        <tissue evidence="5">Leaf</tissue>
    </source>
</reference>
<organism evidence="5 6">
    <name type="scientific">Daucus carota subsp. sativus</name>
    <name type="common">Carrot</name>
    <dbReference type="NCBI Taxonomy" id="79200"/>
    <lineage>
        <taxon>Eukaryota</taxon>
        <taxon>Viridiplantae</taxon>
        <taxon>Streptophyta</taxon>
        <taxon>Embryophyta</taxon>
        <taxon>Tracheophyta</taxon>
        <taxon>Spermatophyta</taxon>
        <taxon>Magnoliopsida</taxon>
        <taxon>eudicotyledons</taxon>
        <taxon>Gunneridae</taxon>
        <taxon>Pentapetalae</taxon>
        <taxon>asterids</taxon>
        <taxon>campanulids</taxon>
        <taxon>Apiales</taxon>
        <taxon>Apiaceae</taxon>
        <taxon>Apioideae</taxon>
        <taxon>Scandiceae</taxon>
        <taxon>Daucinae</taxon>
        <taxon>Daucus</taxon>
        <taxon>Daucus sect. Daucus</taxon>
    </lineage>
</organism>
<evidence type="ECO:0000313" key="6">
    <source>
        <dbReference type="Proteomes" id="UP000077755"/>
    </source>
</evidence>
<name>A0AAF0W002_DAUCS</name>
<feature type="domain" description="FAD dependent oxidoreductase" evidence="4">
    <location>
        <begin position="72"/>
        <end position="458"/>
    </location>
</feature>
<evidence type="ECO:0000256" key="3">
    <source>
        <dbReference type="ARBA" id="ARBA00046185"/>
    </source>
</evidence>
<dbReference type="InterPro" id="IPR006076">
    <property type="entry name" value="FAD-dep_OxRdtase"/>
</dbReference>
<comment type="function">
    <text evidence="3">Required for the assembly of the mitochondrial membrane respiratory chain NADH dehydrogenase (Complex I). Involved in mid-late stages of complex I assembly.</text>
</comment>
<reference evidence="5" key="2">
    <citation type="submission" date="2022-03" db="EMBL/GenBank/DDBJ databases">
        <title>Draft title - Genomic analysis of global carrot germplasm unveils the trajectory of domestication and the origin of high carotenoid orange carrot.</title>
        <authorList>
            <person name="Iorizzo M."/>
            <person name="Ellison S."/>
            <person name="Senalik D."/>
            <person name="Macko-Podgorni A."/>
            <person name="Grzebelus D."/>
            <person name="Bostan H."/>
            <person name="Rolling W."/>
            <person name="Curaba J."/>
            <person name="Simon P."/>
        </authorList>
    </citation>
    <scope>NUCLEOTIDE SEQUENCE</scope>
    <source>
        <tissue evidence="5">Leaf</tissue>
    </source>
</reference>
<evidence type="ECO:0000256" key="2">
    <source>
        <dbReference type="ARBA" id="ARBA00039785"/>
    </source>
</evidence>
<sequence>MAAALISQSLIKYTTNNNDNNRFGSSFSSIWNQSSLFNRLPPSTSLTFCSKTRYRPRQSGSLAVVSAFNSYDVVIVGAGIIGLTIAHQLLLHSDLSVAVVDAAGYIWMVHKTPGTQKWELASRSRLLWEEFAQTMTHQGLDPLHLLGWNKTGSLLVGKTAQESVILKQRVDELSKAGLKAQFLSATELLVQEPALALEKEGGAAFLPDDYQLDARQTVAYIEKINRQYTTAGRYREYYHEPVKCLLRSGSRGEITAVQTSKNTLFSKKAVVIATGCWTGSLMPNLIRDLGVELSFPVKPRKGHLLVIKNFDFFKLNHGLMEAGYVGHQNATLESAVSGPLSVNHAEFTSISMTATMDTMGNLILGSSRQILGFNTDVDESIINCIWERAGVFFPCLQELSLKSLSERRNVRVGLRPYMPDGKPVIGPVPGLSNVFVAAGHEGEGLTLAMGTAEMITDMVLGNHLKVDHKPYVVQS</sequence>
<evidence type="ECO:0000313" key="5">
    <source>
        <dbReference type="EMBL" id="WOG81127.1"/>
    </source>
</evidence>